<dbReference type="SUPFAM" id="SSF46689">
    <property type="entry name" value="Homeodomain-like"/>
    <property type="match status" value="2"/>
</dbReference>
<keyword evidence="1" id="KW-0805">Transcription regulation</keyword>
<dbReference type="Proteomes" id="UP000182486">
    <property type="component" value="Unassembled WGS sequence"/>
</dbReference>
<dbReference type="PANTHER" id="PTHR46796:SF13">
    <property type="entry name" value="HTH-TYPE TRANSCRIPTIONAL ACTIVATOR RHAS"/>
    <property type="match status" value="1"/>
</dbReference>
<gene>
    <name evidence="5" type="ORF">BG844_05545</name>
</gene>
<dbReference type="InterPro" id="IPR032783">
    <property type="entry name" value="AraC_lig"/>
</dbReference>
<dbReference type="GO" id="GO:0043565">
    <property type="term" value="F:sequence-specific DNA binding"/>
    <property type="evidence" value="ECO:0007669"/>
    <property type="project" value="InterPro"/>
</dbReference>
<evidence type="ECO:0000256" key="3">
    <source>
        <dbReference type="ARBA" id="ARBA00023163"/>
    </source>
</evidence>
<dbReference type="SUPFAM" id="SSF51182">
    <property type="entry name" value="RmlC-like cupins"/>
    <property type="match status" value="1"/>
</dbReference>
<evidence type="ECO:0000313" key="5">
    <source>
        <dbReference type="EMBL" id="OJF15232.1"/>
    </source>
</evidence>
<dbReference type="InterPro" id="IPR009057">
    <property type="entry name" value="Homeodomain-like_sf"/>
</dbReference>
<dbReference type="EMBL" id="MEIA01000061">
    <property type="protein sequence ID" value="OJF15232.1"/>
    <property type="molecule type" value="Genomic_DNA"/>
</dbReference>
<dbReference type="GO" id="GO:0003700">
    <property type="term" value="F:DNA-binding transcription factor activity"/>
    <property type="evidence" value="ECO:0007669"/>
    <property type="project" value="InterPro"/>
</dbReference>
<evidence type="ECO:0000256" key="1">
    <source>
        <dbReference type="ARBA" id="ARBA00023015"/>
    </source>
</evidence>
<keyword evidence="2" id="KW-0238">DNA-binding</keyword>
<dbReference type="AlphaFoldDB" id="A0A1K0FRB1"/>
<proteinExistence type="predicted"/>
<dbReference type="SMART" id="SM00342">
    <property type="entry name" value="HTH_ARAC"/>
    <property type="match status" value="1"/>
</dbReference>
<dbReference type="InterPro" id="IPR011051">
    <property type="entry name" value="RmlC_Cupin_sf"/>
</dbReference>
<feature type="domain" description="HTH araC/xylS-type" evidence="4">
    <location>
        <begin position="211"/>
        <end position="309"/>
    </location>
</feature>
<evidence type="ECO:0000313" key="6">
    <source>
        <dbReference type="Proteomes" id="UP000182486"/>
    </source>
</evidence>
<dbReference type="Pfam" id="PF12852">
    <property type="entry name" value="Cupin_6"/>
    <property type="match status" value="1"/>
</dbReference>
<comment type="caution">
    <text evidence="5">The sequence shown here is derived from an EMBL/GenBank/DDBJ whole genome shotgun (WGS) entry which is preliminary data.</text>
</comment>
<evidence type="ECO:0000256" key="2">
    <source>
        <dbReference type="ARBA" id="ARBA00023125"/>
    </source>
</evidence>
<dbReference type="InterPro" id="IPR050204">
    <property type="entry name" value="AraC_XylS_family_regulators"/>
</dbReference>
<reference evidence="5 6" key="1">
    <citation type="submission" date="2016-09" db="EMBL/GenBank/DDBJ databases">
        <title>Couchioplanes caeruleus draft genome sequence.</title>
        <authorList>
            <person name="Sheehan J."/>
            <person name="Caffrey P."/>
        </authorList>
    </citation>
    <scope>NUCLEOTIDE SEQUENCE [LARGE SCALE GENOMIC DNA]</scope>
    <source>
        <strain evidence="5 6">DSM 43634</strain>
    </source>
</reference>
<dbReference type="Pfam" id="PF12833">
    <property type="entry name" value="HTH_18"/>
    <property type="match status" value="1"/>
</dbReference>
<dbReference type="RefSeq" id="WP_071803653.1">
    <property type="nucleotide sequence ID" value="NZ_MEIA01000061.1"/>
</dbReference>
<dbReference type="PROSITE" id="PS01124">
    <property type="entry name" value="HTH_ARAC_FAMILY_2"/>
    <property type="match status" value="1"/>
</dbReference>
<dbReference type="InterPro" id="IPR014710">
    <property type="entry name" value="RmlC-like_jellyroll"/>
</dbReference>
<keyword evidence="3" id="KW-0804">Transcription</keyword>
<dbReference type="PANTHER" id="PTHR46796">
    <property type="entry name" value="HTH-TYPE TRANSCRIPTIONAL ACTIVATOR RHAS-RELATED"/>
    <property type="match status" value="1"/>
</dbReference>
<protein>
    <submittedName>
        <fullName evidence="5">AraC family transcriptional regulator</fullName>
    </submittedName>
</protein>
<evidence type="ECO:0000259" key="4">
    <source>
        <dbReference type="PROSITE" id="PS01124"/>
    </source>
</evidence>
<sequence>MDVLGDVLAVARVDAALMATFDAGAPWGIELPARQGASFHAVVAGTCWFTTDGAAPRQLTPGDLVLLPAGVRHELATEPGIPLRLFDEDLKRSLIQPDGTLGLDGPGARTRILCAGYSHDADVAHPVLSLLPPVLHVATAQPDTGPWLRALLDLLAHETRANTATGSSTAAIRLLDVLLIHVVRAWLNTAPPTGDGTAASWLTGLRDPLTAQALALLHARPGHHWTLDALAAAVHVSRATLARRFTHHVGEPPLSYLTRWRIELAARKLHDTTLPAAVIAHQVGYTSEYAFNRAFTRVRGCPPGRYRRQGHT</sequence>
<keyword evidence="6" id="KW-1185">Reference proteome</keyword>
<organism evidence="5 6">
    <name type="scientific">Couchioplanes caeruleus subsp. caeruleus</name>
    <dbReference type="NCBI Taxonomy" id="56427"/>
    <lineage>
        <taxon>Bacteria</taxon>
        <taxon>Bacillati</taxon>
        <taxon>Actinomycetota</taxon>
        <taxon>Actinomycetes</taxon>
        <taxon>Micromonosporales</taxon>
        <taxon>Micromonosporaceae</taxon>
        <taxon>Couchioplanes</taxon>
    </lineage>
</organism>
<dbReference type="InterPro" id="IPR018060">
    <property type="entry name" value="HTH_AraC"/>
</dbReference>
<accession>A0A1K0FRB1</accession>
<dbReference type="Gene3D" id="1.10.10.60">
    <property type="entry name" value="Homeodomain-like"/>
    <property type="match status" value="2"/>
</dbReference>
<name>A0A1K0FRB1_9ACTN</name>
<dbReference type="Gene3D" id="2.60.120.10">
    <property type="entry name" value="Jelly Rolls"/>
    <property type="match status" value="1"/>
</dbReference>